<gene>
    <name evidence="2" type="ORF">EX30DRAFT_269412</name>
</gene>
<accession>A0A4S2MX08</accession>
<organism evidence="2 3">
    <name type="scientific">Ascodesmis nigricans</name>
    <dbReference type="NCBI Taxonomy" id="341454"/>
    <lineage>
        <taxon>Eukaryota</taxon>
        <taxon>Fungi</taxon>
        <taxon>Dikarya</taxon>
        <taxon>Ascomycota</taxon>
        <taxon>Pezizomycotina</taxon>
        <taxon>Pezizomycetes</taxon>
        <taxon>Pezizales</taxon>
        <taxon>Ascodesmidaceae</taxon>
        <taxon>Ascodesmis</taxon>
    </lineage>
</organism>
<dbReference type="InParanoid" id="A0A4S2MX08"/>
<keyword evidence="3" id="KW-1185">Reference proteome</keyword>
<feature type="compositionally biased region" description="Basic and acidic residues" evidence="1">
    <location>
        <begin position="46"/>
        <end position="56"/>
    </location>
</feature>
<name>A0A4S2MX08_9PEZI</name>
<proteinExistence type="predicted"/>
<dbReference type="AlphaFoldDB" id="A0A4S2MX08"/>
<sequence>MASTNFPCAITSTMSIHHLHTPHAIRSIINVNILSPRPSSAHHHPIHTDHFRDKPPRCMLSVN</sequence>
<evidence type="ECO:0000256" key="1">
    <source>
        <dbReference type="SAM" id="MobiDB-lite"/>
    </source>
</evidence>
<feature type="region of interest" description="Disordered" evidence="1">
    <location>
        <begin position="36"/>
        <end position="63"/>
    </location>
</feature>
<dbReference type="Proteomes" id="UP000298138">
    <property type="component" value="Unassembled WGS sequence"/>
</dbReference>
<reference evidence="2 3" key="1">
    <citation type="submission" date="2019-04" db="EMBL/GenBank/DDBJ databases">
        <title>Comparative genomics and transcriptomics to analyze fruiting body development in filamentous ascomycetes.</title>
        <authorList>
            <consortium name="DOE Joint Genome Institute"/>
            <person name="Lutkenhaus R."/>
            <person name="Traeger S."/>
            <person name="Breuer J."/>
            <person name="Kuo A."/>
            <person name="Lipzen A."/>
            <person name="Pangilinan J."/>
            <person name="Dilworth D."/>
            <person name="Sandor L."/>
            <person name="Poggeler S."/>
            <person name="Barry K."/>
            <person name="Grigoriev I.V."/>
            <person name="Nowrousian M."/>
        </authorList>
    </citation>
    <scope>NUCLEOTIDE SEQUENCE [LARGE SCALE GENOMIC DNA]</scope>
    <source>
        <strain evidence="2 3">CBS 389.68</strain>
    </source>
</reference>
<protein>
    <submittedName>
        <fullName evidence="2">Uncharacterized protein</fullName>
    </submittedName>
</protein>
<evidence type="ECO:0000313" key="2">
    <source>
        <dbReference type="EMBL" id="TGZ81198.1"/>
    </source>
</evidence>
<evidence type="ECO:0000313" key="3">
    <source>
        <dbReference type="Proteomes" id="UP000298138"/>
    </source>
</evidence>
<dbReference type="EMBL" id="ML220120">
    <property type="protein sequence ID" value="TGZ81198.1"/>
    <property type="molecule type" value="Genomic_DNA"/>
</dbReference>